<gene>
    <name evidence="1" type="ORF">pC5.8b_373</name>
</gene>
<proteinExistence type="predicted"/>
<keyword evidence="1" id="KW-0614">Plasmid</keyword>
<geneLocation type="plasmid" evidence="1">
    <name>pColt5.8b</name>
</geneLocation>
<dbReference type="EMBL" id="MK318972">
    <property type="protein sequence ID" value="QCL09863.1"/>
    <property type="molecule type" value="Genomic_DNA"/>
</dbReference>
<organism evidence="1">
    <name type="scientific">Rhizobium rhizogenes</name>
    <name type="common">Agrobacterium rhizogenes</name>
    <dbReference type="NCBI Taxonomy" id="359"/>
    <lineage>
        <taxon>Bacteria</taxon>
        <taxon>Pseudomonadati</taxon>
        <taxon>Pseudomonadota</taxon>
        <taxon>Alphaproteobacteria</taxon>
        <taxon>Hyphomicrobiales</taxon>
        <taxon>Rhizobiaceae</taxon>
        <taxon>Rhizobium/Agrobacterium group</taxon>
        <taxon>Rhizobium</taxon>
    </lineage>
</organism>
<sequence>MKRWKRALRGTEWEDHMLITHHPNIVARSVAAILLGAPLIASSAPAGAI</sequence>
<evidence type="ECO:0000313" key="1">
    <source>
        <dbReference type="EMBL" id="QCL09863.1"/>
    </source>
</evidence>
<accession>A0A7S5DQW7</accession>
<name>A0A7S5DQW7_RHIRH</name>
<protein>
    <submittedName>
        <fullName evidence="1">Uncharacterized protein</fullName>
    </submittedName>
</protein>
<dbReference type="AlphaFoldDB" id="A0A7S5DQW7"/>
<reference evidence="1" key="1">
    <citation type="submission" date="2018-12" db="EMBL/GenBank/DDBJ databases">
        <title>Three Rhizobium rhizogenes strains isolated from the same crown gall tumor carry diverse plasmids.</title>
        <authorList>
            <person name="Pulawska J."/>
            <person name="Kuzmanovic N."/>
        </authorList>
    </citation>
    <scope>NUCLEOTIDE SEQUENCE</scope>
    <source>
        <strain evidence="1">Colt5.8</strain>
        <plasmid evidence="1">pColt5.8b</plasmid>
    </source>
</reference>